<organism evidence="2 3">
    <name type="scientific">Sphagnum jensenii</name>
    <dbReference type="NCBI Taxonomy" id="128206"/>
    <lineage>
        <taxon>Eukaryota</taxon>
        <taxon>Viridiplantae</taxon>
        <taxon>Streptophyta</taxon>
        <taxon>Embryophyta</taxon>
        <taxon>Bryophyta</taxon>
        <taxon>Sphagnophytina</taxon>
        <taxon>Sphagnopsida</taxon>
        <taxon>Sphagnales</taxon>
        <taxon>Sphagnaceae</taxon>
        <taxon>Sphagnum</taxon>
    </lineage>
</organism>
<keyword evidence="3" id="KW-1185">Reference proteome</keyword>
<feature type="region of interest" description="Disordered" evidence="1">
    <location>
        <begin position="200"/>
        <end position="246"/>
    </location>
</feature>
<evidence type="ECO:0000256" key="1">
    <source>
        <dbReference type="SAM" id="MobiDB-lite"/>
    </source>
</evidence>
<proteinExistence type="predicted"/>
<reference evidence="2" key="1">
    <citation type="submission" date="2024-03" db="EMBL/GenBank/DDBJ databases">
        <authorList>
            <consortium name="ELIXIR-Norway"/>
            <consortium name="Elixir Norway"/>
        </authorList>
    </citation>
    <scope>NUCLEOTIDE SEQUENCE</scope>
</reference>
<dbReference type="Proteomes" id="UP001497522">
    <property type="component" value="Chromosome 6"/>
</dbReference>
<evidence type="ECO:0000313" key="3">
    <source>
        <dbReference type="Proteomes" id="UP001497522"/>
    </source>
</evidence>
<dbReference type="PANTHER" id="PTHR34810:SF1">
    <property type="entry name" value="DNA-BINDING PROTEIN BIN4"/>
    <property type="match status" value="1"/>
</dbReference>
<protein>
    <recommendedName>
        <fullName evidence="4">DNA-binding protein BIN4</fullName>
    </recommendedName>
</protein>
<evidence type="ECO:0008006" key="4">
    <source>
        <dbReference type="Google" id="ProtNLM"/>
    </source>
</evidence>
<accession>A0ABP1BRC3</accession>
<dbReference type="InterPro" id="IPR033246">
    <property type="entry name" value="BIN4"/>
</dbReference>
<dbReference type="EMBL" id="OZ023707">
    <property type="protein sequence ID" value="CAK9878591.1"/>
    <property type="molecule type" value="Genomic_DNA"/>
</dbReference>
<sequence>MGADLPLSQMYAGGAAAGVAAEGIEPAAKKKKKQAGGGASALTGDDASLAGLTDTAEFLSQETTMLITTEEAVGEEVEEGLDRRIKPRAASSLPLVFGDKVLRSKVLLECEGDALDLSGDMGAVGRFSACQGQAKDDEELLLDLKGVIYKTTIVPSNTFFLVNVGQTEAKVEAIMNDFVQLRADTDRNVNETMVEGTMEGFTFDSDGEGERPAAVVPGTEATGSKDAPDDDVDTQQKERKKKTCCVAAQQKERKKKGLLRCSAAKRKKKKSLLRCSATKK</sequence>
<name>A0ABP1BRC3_9BRYO</name>
<evidence type="ECO:0000313" key="2">
    <source>
        <dbReference type="EMBL" id="CAK9878591.1"/>
    </source>
</evidence>
<dbReference type="PANTHER" id="PTHR34810">
    <property type="entry name" value="DNA-BINDING PROTEIN BIN4"/>
    <property type="match status" value="1"/>
</dbReference>
<gene>
    <name evidence="2" type="ORF">CSSPJE1EN2_LOCUS20377</name>
</gene>